<comment type="caution">
    <text evidence="4">The sequence shown here is derived from an EMBL/GenBank/DDBJ whole genome shotgun (WGS) entry which is preliminary data.</text>
</comment>
<dbReference type="OrthoDB" id="5985073at2759"/>
<feature type="domain" description="WSC" evidence="3">
    <location>
        <begin position="211"/>
        <end position="308"/>
    </location>
</feature>
<evidence type="ECO:0000313" key="4">
    <source>
        <dbReference type="EMBL" id="KAH8104853.1"/>
    </source>
</evidence>
<dbReference type="PANTHER" id="PTHR45964:SF5">
    <property type="entry name" value="WSCD FAMILY MEMBER CG9164"/>
    <property type="match status" value="1"/>
</dbReference>
<dbReference type="AlphaFoldDB" id="A0A8K0XTN8"/>
<dbReference type="InterPro" id="IPR051589">
    <property type="entry name" value="Sialate-O-sulfotransferase"/>
</dbReference>
<protein>
    <recommendedName>
        <fullName evidence="3">WSC domain-containing protein</fullName>
    </recommendedName>
</protein>
<dbReference type="EMBL" id="JAEVFJ010000005">
    <property type="protein sequence ID" value="KAH8104853.1"/>
    <property type="molecule type" value="Genomic_DNA"/>
</dbReference>
<keyword evidence="5" id="KW-1185">Reference proteome</keyword>
<keyword evidence="1" id="KW-0677">Repeat</keyword>
<reference evidence="4" key="1">
    <citation type="journal article" date="2021" name="New Phytol.">
        <title>Evolutionary innovations through gain and loss of genes in the ectomycorrhizal Boletales.</title>
        <authorList>
            <person name="Wu G."/>
            <person name="Miyauchi S."/>
            <person name="Morin E."/>
            <person name="Kuo A."/>
            <person name="Drula E."/>
            <person name="Varga T."/>
            <person name="Kohler A."/>
            <person name="Feng B."/>
            <person name="Cao Y."/>
            <person name="Lipzen A."/>
            <person name="Daum C."/>
            <person name="Hundley H."/>
            <person name="Pangilinan J."/>
            <person name="Johnson J."/>
            <person name="Barry K."/>
            <person name="LaButti K."/>
            <person name="Ng V."/>
            <person name="Ahrendt S."/>
            <person name="Min B."/>
            <person name="Choi I.G."/>
            <person name="Park H."/>
            <person name="Plett J.M."/>
            <person name="Magnuson J."/>
            <person name="Spatafora J.W."/>
            <person name="Nagy L.G."/>
            <person name="Henrissat B."/>
            <person name="Grigoriev I.V."/>
            <person name="Yang Z.L."/>
            <person name="Xu J."/>
            <person name="Martin F.M."/>
        </authorList>
    </citation>
    <scope>NUCLEOTIDE SEQUENCE</scope>
    <source>
        <strain evidence="4">KKN 215</strain>
    </source>
</reference>
<organism evidence="4 5">
    <name type="scientific">Cristinia sonorae</name>
    <dbReference type="NCBI Taxonomy" id="1940300"/>
    <lineage>
        <taxon>Eukaryota</taxon>
        <taxon>Fungi</taxon>
        <taxon>Dikarya</taxon>
        <taxon>Basidiomycota</taxon>
        <taxon>Agaricomycotina</taxon>
        <taxon>Agaricomycetes</taxon>
        <taxon>Agaricomycetidae</taxon>
        <taxon>Agaricales</taxon>
        <taxon>Pleurotineae</taxon>
        <taxon>Stephanosporaceae</taxon>
        <taxon>Cristinia</taxon>
    </lineage>
</organism>
<evidence type="ECO:0000256" key="1">
    <source>
        <dbReference type="ARBA" id="ARBA00022737"/>
    </source>
</evidence>
<proteinExistence type="predicted"/>
<feature type="domain" description="WSC" evidence="3">
    <location>
        <begin position="98"/>
        <end position="196"/>
    </location>
</feature>
<evidence type="ECO:0000259" key="3">
    <source>
        <dbReference type="PROSITE" id="PS51212"/>
    </source>
</evidence>
<feature type="chain" id="PRO_5035447533" description="WSC domain-containing protein" evidence="2">
    <location>
        <begin position="23"/>
        <end position="308"/>
    </location>
</feature>
<dbReference type="PROSITE" id="PS51212">
    <property type="entry name" value="WSC"/>
    <property type="match status" value="2"/>
</dbReference>
<dbReference type="SMART" id="SM00321">
    <property type="entry name" value="WSC"/>
    <property type="match status" value="2"/>
</dbReference>
<accession>A0A8K0XTN8</accession>
<keyword evidence="2" id="KW-0732">Signal</keyword>
<dbReference type="Pfam" id="PF01822">
    <property type="entry name" value="WSC"/>
    <property type="match status" value="2"/>
</dbReference>
<dbReference type="PANTHER" id="PTHR45964">
    <property type="entry name" value="WSCD FAMILY MEMBER CG9164"/>
    <property type="match status" value="1"/>
</dbReference>
<evidence type="ECO:0000313" key="5">
    <source>
        <dbReference type="Proteomes" id="UP000813824"/>
    </source>
</evidence>
<feature type="signal peptide" evidence="2">
    <location>
        <begin position="1"/>
        <end position="22"/>
    </location>
</feature>
<evidence type="ECO:0000256" key="2">
    <source>
        <dbReference type="SAM" id="SignalP"/>
    </source>
</evidence>
<dbReference type="Proteomes" id="UP000813824">
    <property type="component" value="Unassembled WGS sequence"/>
</dbReference>
<sequence length="308" mass="32211">MFRLLSIVVIALATYTKVGVHATVTLCRNVCPPGPGTVSENLFTDRACSCEYFNAAGPCQTSYDQSGNLEQAIGSGCNSQVSPRAITFCATVADGWMLANAQVCYVDKVNPRVLTEDMMVPLDANTPAACTAKCNELGFSFAGVEFGSECHCGNGFNFDPVTGISSVPFTNCNMPCTGDANQTCGSGGFMQIFQGPFIGPPAAQLPSTWNRILDIPCAQDTPAHTLFTNTLIAGAALAATDSPAACVGFCDQRGFRFAGLEGGDECYCGTGFSRSIVGLDRESCNLPCQGAPGLKCGGVLAIQLYSKN</sequence>
<name>A0A8K0XTN8_9AGAR</name>
<gene>
    <name evidence="4" type="ORF">BXZ70DRAFT_922739</name>
</gene>
<dbReference type="InterPro" id="IPR002889">
    <property type="entry name" value="WSC_carb-bd"/>
</dbReference>